<organism evidence="1 2">
    <name type="scientific">Paractinoplanes ferrugineus</name>
    <dbReference type="NCBI Taxonomy" id="113564"/>
    <lineage>
        <taxon>Bacteria</taxon>
        <taxon>Bacillati</taxon>
        <taxon>Actinomycetota</taxon>
        <taxon>Actinomycetes</taxon>
        <taxon>Micromonosporales</taxon>
        <taxon>Micromonosporaceae</taxon>
        <taxon>Paractinoplanes</taxon>
    </lineage>
</organism>
<comment type="caution">
    <text evidence="1">The sequence shown here is derived from an EMBL/GenBank/DDBJ whole genome shotgun (WGS) entry which is preliminary data.</text>
</comment>
<sequence>MAKRKQVGDVPPLEVREVADPVGAKQFVDLARGDLRWLHRLVVKSFGNGMRVSCGIRRQLGKFWFPHDCARFRPCS</sequence>
<reference evidence="1" key="1">
    <citation type="submission" date="2021-01" db="EMBL/GenBank/DDBJ databases">
        <title>Whole genome shotgun sequence of Actinoplanes ferrugineus NBRC 15555.</title>
        <authorList>
            <person name="Komaki H."/>
            <person name="Tamura T."/>
        </authorList>
    </citation>
    <scope>NUCLEOTIDE SEQUENCE</scope>
    <source>
        <strain evidence="1">NBRC 15555</strain>
    </source>
</reference>
<dbReference type="EMBL" id="BOMM01000035">
    <property type="protein sequence ID" value="GIE12019.1"/>
    <property type="molecule type" value="Genomic_DNA"/>
</dbReference>
<dbReference type="AlphaFoldDB" id="A0A919MES9"/>
<evidence type="ECO:0000313" key="2">
    <source>
        <dbReference type="Proteomes" id="UP000598174"/>
    </source>
</evidence>
<proteinExistence type="predicted"/>
<accession>A0A919MES9</accession>
<dbReference type="Proteomes" id="UP000598174">
    <property type="component" value="Unassembled WGS sequence"/>
</dbReference>
<name>A0A919MES9_9ACTN</name>
<protein>
    <submittedName>
        <fullName evidence="1">Uncharacterized protein</fullName>
    </submittedName>
</protein>
<gene>
    <name evidence="1" type="ORF">Afe05nite_38590</name>
</gene>
<evidence type="ECO:0000313" key="1">
    <source>
        <dbReference type="EMBL" id="GIE12019.1"/>
    </source>
</evidence>
<keyword evidence="2" id="KW-1185">Reference proteome</keyword>